<keyword evidence="4" id="KW-1185">Reference proteome</keyword>
<dbReference type="AlphaFoldDB" id="A0A1H1VHN6"/>
<dbReference type="InterPro" id="IPR050300">
    <property type="entry name" value="GDXG_lipolytic_enzyme"/>
</dbReference>
<sequence length="322" mass="34962">MGKAWVVAGVAAAVVVHRIEQYRAVDADARSAGLLVPRVRRNAQVLTEALRPTPTGPRPGWAGDGVRTENIEQHTQARYHTPEREPGDTAVLWFHGGGLVMGTPDSNDNVCRQLARDLGVPVLAAGYRLAGQAPFPAALDDAVGWHDYLVTQGFRRIIVGGTSAGGGIAAALAQLLVDAGRPPAFQILIHPMLDDRTQLRPTPGRGVFAWNKLNNHVGWSAYLRSRPGRGAKPRYAVPARRDNYEGLPPAFISVGSQDLFFDEDVRYANSLIDAGVWARLHVVVGGIHGDIMEHWASAPYQQLWRSLLGALAEHGVVQEKLR</sequence>
<dbReference type="Gene3D" id="3.40.50.1820">
    <property type="entry name" value="alpha/beta hydrolase"/>
    <property type="match status" value="1"/>
</dbReference>
<name>A0A1H1VHN6_9CORY</name>
<organism evidence="3 4">
    <name type="scientific">Corynebacterium timonense</name>
    <dbReference type="NCBI Taxonomy" id="441500"/>
    <lineage>
        <taxon>Bacteria</taxon>
        <taxon>Bacillati</taxon>
        <taxon>Actinomycetota</taxon>
        <taxon>Actinomycetes</taxon>
        <taxon>Mycobacteriales</taxon>
        <taxon>Corynebacteriaceae</taxon>
        <taxon>Corynebacterium</taxon>
    </lineage>
</organism>
<evidence type="ECO:0000313" key="4">
    <source>
        <dbReference type="Proteomes" id="UP000182237"/>
    </source>
</evidence>
<evidence type="ECO:0000256" key="1">
    <source>
        <dbReference type="ARBA" id="ARBA00022801"/>
    </source>
</evidence>
<dbReference type="GO" id="GO:0016787">
    <property type="term" value="F:hydrolase activity"/>
    <property type="evidence" value="ECO:0007669"/>
    <property type="project" value="UniProtKB-KW"/>
</dbReference>
<dbReference type="PANTHER" id="PTHR48081">
    <property type="entry name" value="AB HYDROLASE SUPERFAMILY PROTEIN C4A8.06C"/>
    <property type="match status" value="1"/>
</dbReference>
<proteinExistence type="predicted"/>
<dbReference type="eggNOG" id="COG0657">
    <property type="taxonomic scope" value="Bacteria"/>
</dbReference>
<evidence type="ECO:0000313" key="3">
    <source>
        <dbReference type="EMBL" id="SDS84262.1"/>
    </source>
</evidence>
<dbReference type="InterPro" id="IPR013094">
    <property type="entry name" value="AB_hydrolase_3"/>
</dbReference>
<dbReference type="PANTHER" id="PTHR48081:SF8">
    <property type="entry name" value="ALPHA_BETA HYDROLASE FOLD-3 DOMAIN-CONTAINING PROTEIN-RELATED"/>
    <property type="match status" value="1"/>
</dbReference>
<dbReference type="SUPFAM" id="SSF53474">
    <property type="entry name" value="alpha/beta-Hydrolases"/>
    <property type="match status" value="1"/>
</dbReference>
<feature type="domain" description="Alpha/beta hydrolase fold-3" evidence="2">
    <location>
        <begin position="91"/>
        <end position="289"/>
    </location>
</feature>
<dbReference type="STRING" id="1203190.GCA_000312345_01944"/>
<dbReference type="EMBL" id="LT629765">
    <property type="protein sequence ID" value="SDS84262.1"/>
    <property type="molecule type" value="Genomic_DNA"/>
</dbReference>
<dbReference type="InterPro" id="IPR029058">
    <property type="entry name" value="AB_hydrolase_fold"/>
</dbReference>
<protein>
    <submittedName>
        <fullName evidence="3">Acetyl esterase/lipase</fullName>
    </submittedName>
</protein>
<keyword evidence="1" id="KW-0378">Hydrolase</keyword>
<dbReference type="Pfam" id="PF07859">
    <property type="entry name" value="Abhydrolase_3"/>
    <property type="match status" value="1"/>
</dbReference>
<evidence type="ECO:0000259" key="2">
    <source>
        <dbReference type="Pfam" id="PF07859"/>
    </source>
</evidence>
<accession>A0A1H1VHN6</accession>
<dbReference type="Proteomes" id="UP000182237">
    <property type="component" value="Chromosome I"/>
</dbReference>
<reference evidence="3 4" key="1">
    <citation type="submission" date="2016-10" db="EMBL/GenBank/DDBJ databases">
        <authorList>
            <person name="de Groot N.N."/>
        </authorList>
    </citation>
    <scope>NUCLEOTIDE SEQUENCE [LARGE SCALE GENOMIC DNA]</scope>
    <source>
        <strain evidence="3 4">DSM 45434</strain>
    </source>
</reference>
<gene>
    <name evidence="3" type="ORF">SAMN04488539_2510</name>
</gene>